<gene>
    <name evidence="2" type="ORF">QQX98_010573</name>
</gene>
<feature type="compositionally biased region" description="Low complexity" evidence="1">
    <location>
        <begin position="163"/>
        <end position="182"/>
    </location>
</feature>
<evidence type="ECO:0008006" key="4">
    <source>
        <dbReference type="Google" id="ProtNLM"/>
    </source>
</evidence>
<feature type="region of interest" description="Disordered" evidence="1">
    <location>
        <begin position="230"/>
        <end position="480"/>
    </location>
</feature>
<evidence type="ECO:0000313" key="2">
    <source>
        <dbReference type="EMBL" id="KAK7403650.1"/>
    </source>
</evidence>
<accession>A0ABR1GPE9</accession>
<feature type="compositionally biased region" description="Basic residues" evidence="1">
    <location>
        <begin position="152"/>
        <end position="162"/>
    </location>
</feature>
<name>A0ABR1GPE9_9HYPO</name>
<organism evidence="2 3">
    <name type="scientific">Neonectria punicea</name>
    <dbReference type="NCBI Taxonomy" id="979145"/>
    <lineage>
        <taxon>Eukaryota</taxon>
        <taxon>Fungi</taxon>
        <taxon>Dikarya</taxon>
        <taxon>Ascomycota</taxon>
        <taxon>Pezizomycotina</taxon>
        <taxon>Sordariomycetes</taxon>
        <taxon>Hypocreomycetidae</taxon>
        <taxon>Hypocreales</taxon>
        <taxon>Nectriaceae</taxon>
        <taxon>Neonectria</taxon>
    </lineage>
</organism>
<proteinExistence type="predicted"/>
<sequence>MDAQSKDDGSSESDALSNISQTSQKSQVPQTDNAPKNPSPTQNAPEQLPQEAEASTQNRTPLPPSRPPHAGWVGTGIPMAICDFCDKRSQGTLQRCSVCKVAICRECLDAGKLDSRHSLDPDSVRWDLHIVQPAEKKPKKTRATTTTTRARGVGRARARGGRATRTVATRASAAAPAAESPAPSHDENMGDMPEQDDELIIIQEHFNTPPARPRQEPMEEVHLRNQVRPRSPMPQLLPSGQPSFIEPPVEPRRGPVPLQFRPLQPILPRPSPYQQARVPLSPRSQAPFPGNAYGSQPRGQDLRGSGSSQGSVAREERGHRYHPYSRTGTLRPPSFQYDDQVLGTLGMGRQGAYNQPQPPRSEHASLQPSLPPLYPAGSETADRSQPGSHPEPFRREYSLPPIRELALYPPRPPTPAHSHLPPPQHYGQQQQHHNQPQQQIQPQHYNQQHHYGQQQHYQQQRHLQHHAPQQPPPRQASADALVQTLSKQLEADALATHRDYPAWPLDQCLRHELDRAWSRRGAHLSLLRAVRGPNGVENTDVAFRILINANYMASVLLQINTPNAAHQWLVDTKKQLVEHGFLAPLPAGSPHN</sequence>
<dbReference type="Proteomes" id="UP001498476">
    <property type="component" value="Unassembled WGS sequence"/>
</dbReference>
<dbReference type="EMBL" id="JAZAVJ010000236">
    <property type="protein sequence ID" value="KAK7403650.1"/>
    <property type="molecule type" value="Genomic_DNA"/>
</dbReference>
<feature type="region of interest" description="Disordered" evidence="1">
    <location>
        <begin position="136"/>
        <end position="190"/>
    </location>
</feature>
<evidence type="ECO:0000256" key="1">
    <source>
        <dbReference type="SAM" id="MobiDB-lite"/>
    </source>
</evidence>
<protein>
    <recommendedName>
        <fullName evidence="4">ZZ-type domain-containing protein</fullName>
    </recommendedName>
</protein>
<feature type="compositionally biased region" description="Pro residues" evidence="1">
    <location>
        <begin position="409"/>
        <end position="424"/>
    </location>
</feature>
<feature type="compositionally biased region" description="Low complexity" evidence="1">
    <location>
        <begin position="425"/>
        <end position="461"/>
    </location>
</feature>
<reference evidence="2 3" key="1">
    <citation type="journal article" date="2025" name="Microbiol. Resour. Announc.">
        <title>Draft genome sequences for Neonectria magnoliae and Neonectria punicea, canker pathogens of Liriodendron tulipifera and Acer saccharum in West Virginia.</title>
        <authorList>
            <person name="Petronek H.M."/>
            <person name="Kasson M.T."/>
            <person name="Metheny A.M."/>
            <person name="Stauder C.M."/>
            <person name="Lovett B."/>
            <person name="Lynch S.C."/>
            <person name="Garnas J.R."/>
            <person name="Kasson L.R."/>
            <person name="Stajich J.E."/>
        </authorList>
    </citation>
    <scope>NUCLEOTIDE SEQUENCE [LARGE SCALE GENOMIC DNA]</scope>
    <source>
        <strain evidence="2 3">NRRL 64653</strain>
    </source>
</reference>
<keyword evidence="3" id="KW-1185">Reference proteome</keyword>
<feature type="compositionally biased region" description="Polar residues" evidence="1">
    <location>
        <begin position="12"/>
        <end position="45"/>
    </location>
</feature>
<feature type="region of interest" description="Disordered" evidence="1">
    <location>
        <begin position="1"/>
        <end position="72"/>
    </location>
</feature>
<comment type="caution">
    <text evidence="2">The sequence shown here is derived from an EMBL/GenBank/DDBJ whole genome shotgun (WGS) entry which is preliminary data.</text>
</comment>
<evidence type="ECO:0000313" key="3">
    <source>
        <dbReference type="Proteomes" id="UP001498476"/>
    </source>
</evidence>